<name>X0XP15_9ZZZZ</name>
<comment type="caution">
    <text evidence="1">The sequence shown here is derived from an EMBL/GenBank/DDBJ whole genome shotgun (WGS) entry which is preliminary data.</text>
</comment>
<protein>
    <submittedName>
        <fullName evidence="1">Uncharacterized protein</fullName>
    </submittedName>
</protein>
<sequence length="164" mass="17861">MQPARTTRFGGRTHDNEWRVKRLDRPRAAESNASGQQGIGGIVIVKLIGKLSVASSVTVLLALPAWGEAAGEKLLERGAAQTVQLRKGESFPIDPLKLTSGTLFDITPGEKRILLRATPDGFMQFVQTTARAKVTVRGRRKNTVSFELQAGELVSVWPVSKVKL</sequence>
<accession>X0XP15</accession>
<feature type="non-terminal residue" evidence="1">
    <location>
        <position position="164"/>
    </location>
</feature>
<evidence type="ECO:0000313" key="1">
    <source>
        <dbReference type="EMBL" id="GAG44909.1"/>
    </source>
</evidence>
<reference evidence="1" key="1">
    <citation type="journal article" date="2014" name="Front. Microbiol.">
        <title>High frequency of phylogenetically diverse reductive dehalogenase-homologous genes in deep subseafloor sedimentary metagenomes.</title>
        <authorList>
            <person name="Kawai M."/>
            <person name="Futagami T."/>
            <person name="Toyoda A."/>
            <person name="Takaki Y."/>
            <person name="Nishi S."/>
            <person name="Hori S."/>
            <person name="Arai W."/>
            <person name="Tsubouchi T."/>
            <person name="Morono Y."/>
            <person name="Uchiyama I."/>
            <person name="Ito T."/>
            <person name="Fujiyama A."/>
            <person name="Inagaki F."/>
            <person name="Takami H."/>
        </authorList>
    </citation>
    <scope>NUCLEOTIDE SEQUENCE</scope>
    <source>
        <strain evidence="1">Expedition CK06-06</strain>
    </source>
</reference>
<organism evidence="1">
    <name type="scientific">marine sediment metagenome</name>
    <dbReference type="NCBI Taxonomy" id="412755"/>
    <lineage>
        <taxon>unclassified sequences</taxon>
        <taxon>metagenomes</taxon>
        <taxon>ecological metagenomes</taxon>
    </lineage>
</organism>
<dbReference type="EMBL" id="BARS01054029">
    <property type="protein sequence ID" value="GAG44909.1"/>
    <property type="molecule type" value="Genomic_DNA"/>
</dbReference>
<proteinExistence type="predicted"/>
<gene>
    <name evidence="1" type="ORF">S01H1_80064</name>
</gene>
<dbReference type="AlphaFoldDB" id="X0XP15"/>